<comment type="cofactor">
    <cofactor evidence="1">
        <name>Mg(2+)</name>
        <dbReference type="ChEBI" id="CHEBI:18420"/>
    </cofactor>
</comment>
<reference evidence="8 9" key="1">
    <citation type="submission" date="2016-09" db="EMBL/GenBank/DDBJ databases">
        <title>Rhizobium sp. nov., a novel species isolated from the rice rhizosphere.</title>
        <authorList>
            <person name="Zhao J."/>
            <person name="Zhang X."/>
        </authorList>
    </citation>
    <scope>NUCLEOTIDE SEQUENCE [LARGE SCALE GENOMIC DNA]</scope>
    <source>
        <strain evidence="8 9">1.7048</strain>
    </source>
</reference>
<accession>A0A1Q9AYG4</accession>
<evidence type="ECO:0000259" key="7">
    <source>
        <dbReference type="Pfam" id="PF03328"/>
    </source>
</evidence>
<evidence type="ECO:0000313" key="8">
    <source>
        <dbReference type="EMBL" id="OLP60483.1"/>
    </source>
</evidence>
<sequence>MGSSTNRHPARLRRSVLTVPADNPRALAKIASLDCDAVIYDLEDAVAPAHKDGARAALSAHLASLATRRGAGEDPVERIVRINALSSAQGGFDDLEAAEGMADLRVILPQVPDAILLPKVETPHEVQRVADVLSEADAPDSVRLWAMIETPRGLLNVAAIAETGRTSGGRLDCLIPGLNDLAKATGVMPQPGRPYLVPWLMQVLLAARAFGLDVIDAVFNVIADGAGFAAECQQARAMGFDGKMLIHPAQIAAANAAFGIEPAALARAEAIIAAFASDAHAGKGVIRLDGEMVELLHLAEAERLVARARLLAERHRLQPDPPHS</sequence>
<dbReference type="GO" id="GO:0000287">
    <property type="term" value="F:magnesium ion binding"/>
    <property type="evidence" value="ECO:0007669"/>
    <property type="project" value="TreeGrafter"/>
</dbReference>
<dbReference type="Proteomes" id="UP000186364">
    <property type="component" value="Unassembled WGS sequence"/>
</dbReference>
<dbReference type="InterPro" id="IPR011206">
    <property type="entry name" value="Citrate_lyase_beta/mcl1/mcl2"/>
</dbReference>
<feature type="binding site" evidence="5">
    <location>
        <position position="81"/>
    </location>
    <ligand>
        <name>substrate</name>
    </ligand>
</feature>
<gene>
    <name evidence="8" type="ORF">BJF93_15640</name>
</gene>
<name>A0A1Q9AYG4_9HYPH</name>
<evidence type="ECO:0000256" key="5">
    <source>
        <dbReference type="PIRSR" id="PIRSR015582-1"/>
    </source>
</evidence>
<dbReference type="Pfam" id="PF03328">
    <property type="entry name" value="HpcH_HpaI"/>
    <property type="match status" value="1"/>
</dbReference>
<comment type="similarity">
    <text evidence="2">Belongs to the HpcH/HpaI aldolase family.</text>
</comment>
<comment type="caution">
    <text evidence="8">The sequence shown here is derived from an EMBL/GenBank/DDBJ whole genome shotgun (WGS) entry which is preliminary data.</text>
</comment>
<dbReference type="PANTHER" id="PTHR32308">
    <property type="entry name" value="LYASE BETA SUBUNIT, PUTATIVE (AFU_ORTHOLOGUE AFUA_4G13030)-RELATED"/>
    <property type="match status" value="1"/>
</dbReference>
<evidence type="ECO:0000256" key="1">
    <source>
        <dbReference type="ARBA" id="ARBA00001946"/>
    </source>
</evidence>
<keyword evidence="3 6" id="KW-0479">Metal-binding</keyword>
<dbReference type="InterPro" id="IPR005000">
    <property type="entry name" value="Aldolase/citrate-lyase_domain"/>
</dbReference>
<dbReference type="GO" id="GO:0003824">
    <property type="term" value="F:catalytic activity"/>
    <property type="evidence" value="ECO:0007669"/>
    <property type="project" value="InterPro"/>
</dbReference>
<dbReference type="PIRSF" id="PIRSF015582">
    <property type="entry name" value="Cit_lyase_B"/>
    <property type="match status" value="1"/>
</dbReference>
<feature type="binding site" evidence="5">
    <location>
        <position position="149"/>
    </location>
    <ligand>
        <name>substrate</name>
    </ligand>
</feature>
<proteinExistence type="inferred from homology"/>
<keyword evidence="9" id="KW-1185">Reference proteome</keyword>
<keyword evidence="4 6" id="KW-0460">Magnesium</keyword>
<evidence type="ECO:0000256" key="4">
    <source>
        <dbReference type="ARBA" id="ARBA00022842"/>
    </source>
</evidence>
<evidence type="ECO:0000313" key="9">
    <source>
        <dbReference type="Proteomes" id="UP000186364"/>
    </source>
</evidence>
<organism evidence="8 9">
    <name type="scientific">Xaviernesmea oryzae</name>
    <dbReference type="NCBI Taxonomy" id="464029"/>
    <lineage>
        <taxon>Bacteria</taxon>
        <taxon>Pseudomonadati</taxon>
        <taxon>Pseudomonadota</taxon>
        <taxon>Alphaproteobacteria</taxon>
        <taxon>Hyphomicrobiales</taxon>
        <taxon>Rhizobiaceae</taxon>
        <taxon>Rhizobium/Agrobacterium group</taxon>
        <taxon>Xaviernesmea</taxon>
    </lineage>
</organism>
<protein>
    <recommendedName>
        <fullName evidence="7">HpcH/HpaI aldolase/citrate lyase domain-containing protein</fullName>
    </recommendedName>
</protein>
<dbReference type="SUPFAM" id="SSF51621">
    <property type="entry name" value="Phosphoenolpyruvate/pyruvate domain"/>
    <property type="match status" value="1"/>
</dbReference>
<evidence type="ECO:0000256" key="2">
    <source>
        <dbReference type="ARBA" id="ARBA00005568"/>
    </source>
</evidence>
<dbReference type="InterPro" id="IPR015813">
    <property type="entry name" value="Pyrv/PenolPyrv_kinase-like_dom"/>
</dbReference>
<evidence type="ECO:0000256" key="6">
    <source>
        <dbReference type="PIRSR" id="PIRSR015582-2"/>
    </source>
</evidence>
<feature type="domain" description="HpcH/HpaI aldolase/citrate lyase" evidence="7">
    <location>
        <begin position="14"/>
        <end position="248"/>
    </location>
</feature>
<dbReference type="EMBL" id="MKIP01000037">
    <property type="protein sequence ID" value="OLP60483.1"/>
    <property type="molecule type" value="Genomic_DNA"/>
</dbReference>
<dbReference type="InterPro" id="IPR040442">
    <property type="entry name" value="Pyrv_kinase-like_dom_sf"/>
</dbReference>
<evidence type="ECO:0000256" key="3">
    <source>
        <dbReference type="ARBA" id="ARBA00022723"/>
    </source>
</evidence>
<dbReference type="AlphaFoldDB" id="A0A1Q9AYG4"/>
<dbReference type="OrthoDB" id="9800547at2"/>
<dbReference type="Gene3D" id="3.20.20.60">
    <property type="entry name" value="Phosphoenolpyruvate-binding domains"/>
    <property type="match status" value="1"/>
</dbReference>
<feature type="binding site" evidence="6">
    <location>
        <position position="149"/>
    </location>
    <ligand>
        <name>Mg(2+)</name>
        <dbReference type="ChEBI" id="CHEBI:18420"/>
    </ligand>
</feature>
<dbReference type="PANTHER" id="PTHR32308:SF10">
    <property type="entry name" value="CITRATE LYASE SUBUNIT BETA"/>
    <property type="match status" value="1"/>
</dbReference>
<dbReference type="RefSeq" id="WP_075627504.1">
    <property type="nucleotide sequence ID" value="NZ_FOAM01000001.1"/>
</dbReference>
<dbReference type="GO" id="GO:0006107">
    <property type="term" value="P:oxaloacetate metabolic process"/>
    <property type="evidence" value="ECO:0007669"/>
    <property type="project" value="TreeGrafter"/>
</dbReference>
<feature type="binding site" evidence="6">
    <location>
        <position position="180"/>
    </location>
    <ligand>
        <name>Mg(2+)</name>
        <dbReference type="ChEBI" id="CHEBI:18420"/>
    </ligand>
</feature>